<proteinExistence type="predicted"/>
<gene>
    <name evidence="2" type="ORF">HMPREF0860_1398</name>
    <name evidence="1" type="ORF">HMPREF1325_1156</name>
</gene>
<evidence type="ECO:0000313" key="2">
    <source>
        <dbReference type="EMBL" id="ERK01470.1"/>
    </source>
</evidence>
<dbReference type="Proteomes" id="UP000016646">
    <property type="component" value="Unassembled WGS sequence"/>
</dbReference>
<evidence type="ECO:0000313" key="1">
    <source>
        <dbReference type="EMBL" id="ERF60062.1"/>
    </source>
</evidence>
<sequence>MRKIKMYTLRITDFLLMPPPNPQSEITVPIISKYRKKCRRFL</sequence>
<evidence type="ECO:0000313" key="4">
    <source>
        <dbReference type="Proteomes" id="UP000016646"/>
    </source>
</evidence>
<protein>
    <submittedName>
        <fullName evidence="1">Uncharacterized protein</fullName>
    </submittedName>
</protein>
<reference evidence="3 4" key="1">
    <citation type="submission" date="2013-08" db="EMBL/GenBank/DDBJ databases">
        <authorList>
            <person name="Durkin A.S."/>
            <person name="Haft D.R."/>
            <person name="McCorrison J."/>
            <person name="Torralba M."/>
            <person name="Gillis M."/>
            <person name="Haft D.H."/>
            <person name="Methe B."/>
            <person name="Sutton G."/>
            <person name="Nelson K.E."/>
        </authorList>
    </citation>
    <scope>NUCLEOTIDE SEQUENCE [LARGE SCALE GENOMIC DNA]</scope>
    <source>
        <strain evidence="2 4">ATCC 35536</strain>
        <strain evidence="1 3">VPI DR56BR1116</strain>
    </source>
</reference>
<dbReference type="PATRIC" id="fig|1125725.4.peg.1545"/>
<keyword evidence="4" id="KW-1185">Reference proteome</keyword>
<dbReference type="EMBL" id="AVQI01000056">
    <property type="protein sequence ID" value="ERK01470.1"/>
    <property type="molecule type" value="Genomic_DNA"/>
</dbReference>
<accession>U2MIJ0</accession>
<dbReference type="AlphaFoldDB" id="U2MIJ0"/>
<comment type="caution">
    <text evidence="1">The sequence shown here is derived from an EMBL/GenBank/DDBJ whole genome shotgun (WGS) entry which is preliminary data.</text>
</comment>
<name>U2MIJ0_TRESO</name>
<dbReference type="Proteomes" id="UP000016412">
    <property type="component" value="Unassembled WGS sequence"/>
</dbReference>
<organism evidence="1 3">
    <name type="scientific">Treponema socranskii subsp. socranskii VPI DR56BR1116 = ATCC 35536</name>
    <dbReference type="NCBI Taxonomy" id="1125725"/>
    <lineage>
        <taxon>Bacteria</taxon>
        <taxon>Pseudomonadati</taxon>
        <taxon>Spirochaetota</taxon>
        <taxon>Spirochaetia</taxon>
        <taxon>Spirochaetales</taxon>
        <taxon>Treponemataceae</taxon>
        <taxon>Treponema</taxon>
    </lineage>
</organism>
<evidence type="ECO:0000313" key="3">
    <source>
        <dbReference type="Proteomes" id="UP000016412"/>
    </source>
</evidence>
<dbReference type="EMBL" id="AUZJ01000050">
    <property type="protein sequence ID" value="ERF60062.1"/>
    <property type="molecule type" value="Genomic_DNA"/>
</dbReference>